<name>A0A258D925_CAUVI</name>
<organism evidence="2 3">
    <name type="scientific">Caulobacter vibrioides</name>
    <name type="common">Caulobacter crescentus</name>
    <dbReference type="NCBI Taxonomy" id="155892"/>
    <lineage>
        <taxon>Bacteria</taxon>
        <taxon>Pseudomonadati</taxon>
        <taxon>Pseudomonadota</taxon>
        <taxon>Alphaproteobacteria</taxon>
        <taxon>Caulobacterales</taxon>
        <taxon>Caulobacteraceae</taxon>
        <taxon>Caulobacter</taxon>
    </lineage>
</organism>
<proteinExistence type="predicted"/>
<dbReference type="InterPro" id="IPR047216">
    <property type="entry name" value="Endonuclease_DUF559_bact"/>
</dbReference>
<protein>
    <recommendedName>
        <fullName evidence="1">DUF559 domain-containing protein</fullName>
    </recommendedName>
</protein>
<comment type="caution">
    <text evidence="2">The sequence shown here is derived from an EMBL/GenBank/DDBJ whole genome shotgun (WGS) entry which is preliminary data.</text>
</comment>
<sequence>MSLPEVLLWNGLRGGRLDGLKFRRQHPIGPYVLDFYCPAAHLAVEIDGWSHATEDRPKQDEIRDMRLFERGVHTLRIPASEVLRSVEDTLATILEVARPWKLDPPPSGGGVGP</sequence>
<dbReference type="InterPro" id="IPR007569">
    <property type="entry name" value="DUF559"/>
</dbReference>
<gene>
    <name evidence="2" type="ORF">B7Z12_08590</name>
</gene>
<evidence type="ECO:0000259" key="1">
    <source>
        <dbReference type="Pfam" id="PF04480"/>
    </source>
</evidence>
<dbReference type="Gene3D" id="3.40.960.10">
    <property type="entry name" value="VSR Endonuclease"/>
    <property type="match status" value="1"/>
</dbReference>
<dbReference type="PANTHER" id="PTHR38590:SF1">
    <property type="entry name" value="BLL0828 PROTEIN"/>
    <property type="match status" value="1"/>
</dbReference>
<dbReference type="AlphaFoldDB" id="A0A258D925"/>
<dbReference type="CDD" id="cd01038">
    <property type="entry name" value="Endonuclease_DUF559"/>
    <property type="match status" value="1"/>
</dbReference>
<evidence type="ECO:0000313" key="2">
    <source>
        <dbReference type="EMBL" id="OYX03872.1"/>
    </source>
</evidence>
<dbReference type="PANTHER" id="PTHR38590">
    <property type="entry name" value="BLL0828 PROTEIN"/>
    <property type="match status" value="1"/>
</dbReference>
<feature type="domain" description="DUF559" evidence="1">
    <location>
        <begin position="3"/>
        <end position="96"/>
    </location>
</feature>
<accession>A0A258D925</accession>
<reference evidence="2 3" key="1">
    <citation type="submission" date="2017-03" db="EMBL/GenBank/DDBJ databases">
        <title>Lifting the veil on microbial sulfur biogeochemistry in mining wastewaters.</title>
        <authorList>
            <person name="Kantor R.S."/>
            <person name="Colenbrander Nelson T."/>
            <person name="Marshall S."/>
            <person name="Bennett D."/>
            <person name="Apte S."/>
            <person name="Camacho D."/>
            <person name="Thomas B.C."/>
            <person name="Warren L.A."/>
            <person name="Banfield J.F."/>
        </authorList>
    </citation>
    <scope>NUCLEOTIDE SEQUENCE [LARGE SCALE GENOMIC DNA]</scope>
    <source>
        <strain evidence="2">32-67-7</strain>
    </source>
</reference>
<dbReference type="InterPro" id="IPR011335">
    <property type="entry name" value="Restrct_endonuc-II-like"/>
</dbReference>
<evidence type="ECO:0000313" key="3">
    <source>
        <dbReference type="Proteomes" id="UP000215616"/>
    </source>
</evidence>
<dbReference type="Proteomes" id="UP000215616">
    <property type="component" value="Unassembled WGS sequence"/>
</dbReference>
<dbReference type="EMBL" id="NCDQ01000113">
    <property type="protein sequence ID" value="OYX03872.1"/>
    <property type="molecule type" value="Genomic_DNA"/>
</dbReference>
<dbReference type="SUPFAM" id="SSF52980">
    <property type="entry name" value="Restriction endonuclease-like"/>
    <property type="match status" value="1"/>
</dbReference>
<dbReference type="Pfam" id="PF04480">
    <property type="entry name" value="DUF559"/>
    <property type="match status" value="1"/>
</dbReference>